<keyword evidence="2" id="KW-1185">Reference proteome</keyword>
<accession>A0A2P4YV09</accession>
<proteinExistence type="predicted"/>
<dbReference type="Proteomes" id="UP000237271">
    <property type="component" value="Unassembled WGS sequence"/>
</dbReference>
<reference evidence="1 2" key="1">
    <citation type="journal article" date="2017" name="Genome Biol. Evol.">
        <title>Phytophthora megakarya and P. palmivora, closely related causal agents of cacao black pod rot, underwent increases in genome sizes and gene numbers by different mechanisms.</title>
        <authorList>
            <person name="Ali S.S."/>
            <person name="Shao J."/>
            <person name="Lary D.J."/>
            <person name="Kronmiller B."/>
            <person name="Shen D."/>
            <person name="Strem M.D."/>
            <person name="Amoako-Attah I."/>
            <person name="Akrofi A.Y."/>
            <person name="Begoude B.A."/>
            <person name="Ten Hoopen G.M."/>
            <person name="Coulibaly K."/>
            <person name="Kebe B.I."/>
            <person name="Melnick R.L."/>
            <person name="Guiltinan M.J."/>
            <person name="Tyler B.M."/>
            <person name="Meinhardt L.W."/>
            <person name="Bailey B.A."/>
        </authorList>
    </citation>
    <scope>NUCLEOTIDE SEQUENCE [LARGE SCALE GENOMIC DNA]</scope>
    <source>
        <strain evidence="2">sbr112.9</strain>
    </source>
</reference>
<comment type="caution">
    <text evidence="1">The sequence shown here is derived from an EMBL/GenBank/DDBJ whole genome shotgun (WGS) entry which is preliminary data.</text>
</comment>
<dbReference type="OrthoDB" id="164869at2759"/>
<dbReference type="AlphaFoldDB" id="A0A2P4YV09"/>
<evidence type="ECO:0000313" key="1">
    <source>
        <dbReference type="EMBL" id="POM81633.1"/>
    </source>
</evidence>
<gene>
    <name evidence="1" type="ORF">PHPALM_363</name>
</gene>
<sequence>MSSLKKGGVMIEERLGVIKYGGTNLSDGYIYLTMTPSKLSEWAFSSDPMNLAEIQNSDDRSESERAMEAEIASLLQRRTFVEIPLPPGRKAVNGKRIFK</sequence>
<evidence type="ECO:0000313" key="2">
    <source>
        <dbReference type="Proteomes" id="UP000237271"/>
    </source>
</evidence>
<name>A0A2P4YV09_9STRA</name>
<protein>
    <submittedName>
        <fullName evidence="1">Uncharacterized protein</fullName>
    </submittedName>
</protein>
<dbReference type="EMBL" id="NCKW01000039">
    <property type="protein sequence ID" value="POM81633.1"/>
    <property type="molecule type" value="Genomic_DNA"/>
</dbReference>
<organism evidence="1 2">
    <name type="scientific">Phytophthora palmivora</name>
    <dbReference type="NCBI Taxonomy" id="4796"/>
    <lineage>
        <taxon>Eukaryota</taxon>
        <taxon>Sar</taxon>
        <taxon>Stramenopiles</taxon>
        <taxon>Oomycota</taxon>
        <taxon>Peronosporomycetes</taxon>
        <taxon>Peronosporales</taxon>
        <taxon>Peronosporaceae</taxon>
        <taxon>Phytophthora</taxon>
    </lineage>
</organism>